<name>A0A1J8PW76_9AGAM</name>
<evidence type="ECO:0000313" key="3">
    <source>
        <dbReference type="Proteomes" id="UP000183567"/>
    </source>
</evidence>
<dbReference type="EMBL" id="LVVM01004354">
    <property type="protein sequence ID" value="OJA13117.1"/>
    <property type="molecule type" value="Genomic_DNA"/>
</dbReference>
<accession>A0A1J8PW76</accession>
<dbReference type="GO" id="GO:0009982">
    <property type="term" value="F:pseudouridine synthase activity"/>
    <property type="evidence" value="ECO:0007669"/>
    <property type="project" value="InterPro"/>
</dbReference>
<dbReference type="GO" id="GO:0003723">
    <property type="term" value="F:RNA binding"/>
    <property type="evidence" value="ECO:0007669"/>
    <property type="project" value="InterPro"/>
</dbReference>
<comment type="caution">
    <text evidence="2">The sequence shown here is derived from an EMBL/GenBank/DDBJ whole genome shotgun (WGS) entry which is preliminary data.</text>
</comment>
<proteinExistence type="predicted"/>
<reference evidence="2 3" key="1">
    <citation type="submission" date="2016-03" db="EMBL/GenBank/DDBJ databases">
        <title>Comparative genomics of the ectomycorrhizal sister species Rhizopogon vinicolor and Rhizopogon vesiculosus (Basidiomycota: Boletales) reveals a divergence of the mating type B locus.</title>
        <authorList>
            <person name="Mujic A.B."/>
            <person name="Kuo A."/>
            <person name="Tritt A."/>
            <person name="Lipzen A."/>
            <person name="Chen C."/>
            <person name="Johnson J."/>
            <person name="Sharma A."/>
            <person name="Barry K."/>
            <person name="Grigoriev I.V."/>
            <person name="Spatafora J.W."/>
        </authorList>
    </citation>
    <scope>NUCLEOTIDE SEQUENCE [LARGE SCALE GENOMIC DNA]</scope>
    <source>
        <strain evidence="2 3">AM-OR11-056</strain>
    </source>
</reference>
<protein>
    <recommendedName>
        <fullName evidence="4">tRNA pseudouridine synthase</fullName>
    </recommendedName>
</protein>
<dbReference type="InterPro" id="IPR020094">
    <property type="entry name" value="TruA/RsuA/RluB/E/F_N"/>
</dbReference>
<dbReference type="AlphaFoldDB" id="A0A1J8PW76"/>
<dbReference type="Gene3D" id="3.30.70.580">
    <property type="entry name" value="Pseudouridine synthase I, catalytic domain, N-terminal subdomain"/>
    <property type="match status" value="1"/>
</dbReference>
<organism evidence="2 3">
    <name type="scientific">Rhizopogon vesiculosus</name>
    <dbReference type="NCBI Taxonomy" id="180088"/>
    <lineage>
        <taxon>Eukaryota</taxon>
        <taxon>Fungi</taxon>
        <taxon>Dikarya</taxon>
        <taxon>Basidiomycota</taxon>
        <taxon>Agaricomycotina</taxon>
        <taxon>Agaricomycetes</taxon>
        <taxon>Agaricomycetidae</taxon>
        <taxon>Boletales</taxon>
        <taxon>Suillineae</taxon>
        <taxon>Rhizopogonaceae</taxon>
        <taxon>Rhizopogon</taxon>
    </lineage>
</organism>
<evidence type="ECO:0000256" key="1">
    <source>
        <dbReference type="SAM" id="MobiDB-lite"/>
    </source>
</evidence>
<keyword evidence="3" id="KW-1185">Reference proteome</keyword>
<gene>
    <name evidence="2" type="ORF">AZE42_08656</name>
</gene>
<sequence length="119" mass="13431">MTPNYKSWSKEDLIARLKQLELETKTSTTATITTTKHPKIPHSSTSKSLHSASHPWRKIAIKLCYSGWEYNGLAYQNGPARLPTVGDVSFKAFVNARLVDEKAAWMAVDRRNVEGQIEE</sequence>
<dbReference type="STRING" id="180088.A0A1J8PW76"/>
<evidence type="ECO:0008006" key="4">
    <source>
        <dbReference type="Google" id="ProtNLM"/>
    </source>
</evidence>
<dbReference type="OrthoDB" id="3250177at2759"/>
<feature type="region of interest" description="Disordered" evidence="1">
    <location>
        <begin position="28"/>
        <end position="50"/>
    </location>
</feature>
<dbReference type="Proteomes" id="UP000183567">
    <property type="component" value="Unassembled WGS sequence"/>
</dbReference>
<evidence type="ECO:0000313" key="2">
    <source>
        <dbReference type="EMBL" id="OJA13117.1"/>
    </source>
</evidence>